<evidence type="ECO:0000313" key="2">
    <source>
        <dbReference type="Proteomes" id="UP000215914"/>
    </source>
</evidence>
<name>A0A9K3NGV2_HELAN</name>
<keyword evidence="2" id="KW-1185">Reference proteome</keyword>
<comment type="caution">
    <text evidence="1">The sequence shown here is derived from an EMBL/GenBank/DDBJ whole genome shotgun (WGS) entry which is preliminary data.</text>
</comment>
<gene>
    <name evidence="1" type="ORF">HanXRQr2_Chr07g0302411</name>
</gene>
<organism evidence="1 2">
    <name type="scientific">Helianthus annuus</name>
    <name type="common">Common sunflower</name>
    <dbReference type="NCBI Taxonomy" id="4232"/>
    <lineage>
        <taxon>Eukaryota</taxon>
        <taxon>Viridiplantae</taxon>
        <taxon>Streptophyta</taxon>
        <taxon>Embryophyta</taxon>
        <taxon>Tracheophyta</taxon>
        <taxon>Spermatophyta</taxon>
        <taxon>Magnoliopsida</taxon>
        <taxon>eudicotyledons</taxon>
        <taxon>Gunneridae</taxon>
        <taxon>Pentapetalae</taxon>
        <taxon>asterids</taxon>
        <taxon>campanulids</taxon>
        <taxon>Asterales</taxon>
        <taxon>Asteraceae</taxon>
        <taxon>Asteroideae</taxon>
        <taxon>Heliantheae alliance</taxon>
        <taxon>Heliantheae</taxon>
        <taxon>Helianthus</taxon>
    </lineage>
</organism>
<sequence>MLSLRLKGMGSAEARLGPAAVPHTALWARLGKVDSPQPEETGHLIIFFFRFQFK</sequence>
<reference evidence="1" key="2">
    <citation type="submission" date="2020-06" db="EMBL/GenBank/DDBJ databases">
        <title>Helianthus annuus Genome sequencing and assembly Release 2.</title>
        <authorList>
            <person name="Gouzy J."/>
            <person name="Langlade N."/>
            <person name="Munos S."/>
        </authorList>
    </citation>
    <scope>NUCLEOTIDE SEQUENCE</scope>
    <source>
        <tissue evidence="1">Leaves</tissue>
    </source>
</reference>
<accession>A0A9K3NGV2</accession>
<dbReference type="Proteomes" id="UP000215914">
    <property type="component" value="Unassembled WGS sequence"/>
</dbReference>
<dbReference type="EMBL" id="MNCJ02000322">
    <property type="protein sequence ID" value="KAF5799250.1"/>
    <property type="molecule type" value="Genomic_DNA"/>
</dbReference>
<dbReference type="Gramene" id="mRNA:HanXRQr2_Chr07g0302411">
    <property type="protein sequence ID" value="CDS:HanXRQr2_Chr07g0302411.1"/>
    <property type="gene ID" value="HanXRQr2_Chr07g0302411"/>
</dbReference>
<reference evidence="1" key="1">
    <citation type="journal article" date="2017" name="Nature">
        <title>The sunflower genome provides insights into oil metabolism, flowering and Asterid evolution.</title>
        <authorList>
            <person name="Badouin H."/>
            <person name="Gouzy J."/>
            <person name="Grassa C.J."/>
            <person name="Murat F."/>
            <person name="Staton S.E."/>
            <person name="Cottret L."/>
            <person name="Lelandais-Briere C."/>
            <person name="Owens G.L."/>
            <person name="Carrere S."/>
            <person name="Mayjonade B."/>
            <person name="Legrand L."/>
            <person name="Gill N."/>
            <person name="Kane N.C."/>
            <person name="Bowers J.E."/>
            <person name="Hubner S."/>
            <person name="Bellec A."/>
            <person name="Berard A."/>
            <person name="Berges H."/>
            <person name="Blanchet N."/>
            <person name="Boniface M.C."/>
            <person name="Brunel D."/>
            <person name="Catrice O."/>
            <person name="Chaidir N."/>
            <person name="Claudel C."/>
            <person name="Donnadieu C."/>
            <person name="Faraut T."/>
            <person name="Fievet G."/>
            <person name="Helmstetter N."/>
            <person name="King M."/>
            <person name="Knapp S.J."/>
            <person name="Lai Z."/>
            <person name="Le Paslier M.C."/>
            <person name="Lippi Y."/>
            <person name="Lorenzon L."/>
            <person name="Mandel J.R."/>
            <person name="Marage G."/>
            <person name="Marchand G."/>
            <person name="Marquand E."/>
            <person name="Bret-Mestries E."/>
            <person name="Morien E."/>
            <person name="Nambeesan S."/>
            <person name="Nguyen T."/>
            <person name="Pegot-Espagnet P."/>
            <person name="Pouilly N."/>
            <person name="Raftis F."/>
            <person name="Sallet E."/>
            <person name="Schiex T."/>
            <person name="Thomas J."/>
            <person name="Vandecasteele C."/>
            <person name="Vares D."/>
            <person name="Vear F."/>
            <person name="Vautrin S."/>
            <person name="Crespi M."/>
            <person name="Mangin B."/>
            <person name="Burke J.M."/>
            <person name="Salse J."/>
            <person name="Munos S."/>
            <person name="Vincourt P."/>
            <person name="Rieseberg L.H."/>
            <person name="Langlade N.B."/>
        </authorList>
    </citation>
    <scope>NUCLEOTIDE SEQUENCE</scope>
    <source>
        <tissue evidence="1">Leaves</tissue>
    </source>
</reference>
<proteinExistence type="predicted"/>
<evidence type="ECO:0000313" key="1">
    <source>
        <dbReference type="EMBL" id="KAF5799250.1"/>
    </source>
</evidence>
<protein>
    <submittedName>
        <fullName evidence="1">Uncharacterized protein</fullName>
    </submittedName>
</protein>
<dbReference type="AlphaFoldDB" id="A0A9K3NGV2"/>